<dbReference type="NCBIfam" id="NF047847">
    <property type="entry name" value="SS_mature_LptM"/>
    <property type="match status" value="1"/>
</dbReference>
<evidence type="ECO:0000256" key="5">
    <source>
        <dbReference type="ARBA" id="ARBA00023237"/>
    </source>
</evidence>
<keyword evidence="2" id="KW-0732">Signal</keyword>
<protein>
    <submittedName>
        <fullName evidence="7">Lipoprotein</fullName>
    </submittedName>
</protein>
<dbReference type="InterPro" id="IPR032831">
    <property type="entry name" value="LptM_cons"/>
</dbReference>
<organism evidence="7 8">
    <name type="scientific">Polaromonas jejuensis</name>
    <dbReference type="NCBI Taxonomy" id="457502"/>
    <lineage>
        <taxon>Bacteria</taxon>
        <taxon>Pseudomonadati</taxon>
        <taxon>Pseudomonadota</taxon>
        <taxon>Betaproteobacteria</taxon>
        <taxon>Burkholderiales</taxon>
        <taxon>Comamonadaceae</taxon>
        <taxon>Polaromonas</taxon>
    </lineage>
</organism>
<evidence type="ECO:0000313" key="8">
    <source>
        <dbReference type="Proteomes" id="UP001596084"/>
    </source>
</evidence>
<proteinExistence type="predicted"/>
<reference evidence="8" key="1">
    <citation type="journal article" date="2019" name="Int. J. Syst. Evol. Microbiol.">
        <title>The Global Catalogue of Microorganisms (GCM) 10K type strain sequencing project: providing services to taxonomists for standard genome sequencing and annotation.</title>
        <authorList>
            <consortium name="The Broad Institute Genomics Platform"/>
            <consortium name="The Broad Institute Genome Sequencing Center for Infectious Disease"/>
            <person name="Wu L."/>
            <person name="Ma J."/>
        </authorList>
    </citation>
    <scope>NUCLEOTIDE SEQUENCE [LARGE SCALE GENOMIC DNA]</scope>
    <source>
        <strain evidence="8">CGMCC 4.7277</strain>
    </source>
</reference>
<dbReference type="Proteomes" id="UP001596084">
    <property type="component" value="Unassembled WGS sequence"/>
</dbReference>
<sequence length="73" mass="7136">MVFSLQILGRLRPVALRHGLVAVVVGAAALAGCGQKGPLFLPVPPKVPAALATTTPAAPPAVAAPAPPASAPR</sequence>
<gene>
    <name evidence="7" type="ORF">ACFPP7_10210</name>
</gene>
<name>A0ABW0Q9T9_9BURK</name>
<keyword evidence="4" id="KW-0564">Palmitate</keyword>
<evidence type="ECO:0000313" key="7">
    <source>
        <dbReference type="EMBL" id="MFC5521288.1"/>
    </source>
</evidence>
<dbReference type="EMBL" id="JBHSMX010000013">
    <property type="protein sequence ID" value="MFC5521288.1"/>
    <property type="molecule type" value="Genomic_DNA"/>
</dbReference>
<keyword evidence="5" id="KW-0998">Cell outer membrane</keyword>
<dbReference type="Pfam" id="PF13627">
    <property type="entry name" value="LptM_cons"/>
    <property type="match status" value="1"/>
</dbReference>
<keyword evidence="6 7" id="KW-0449">Lipoprotein</keyword>
<comment type="caution">
    <text evidence="7">The sequence shown here is derived from an EMBL/GenBank/DDBJ whole genome shotgun (WGS) entry which is preliminary data.</text>
</comment>
<comment type="subcellular location">
    <subcellularLocation>
        <location evidence="1">Cell outer membrane</location>
        <topology evidence="1">Lipid-anchor</topology>
    </subcellularLocation>
</comment>
<accession>A0ABW0Q9T9</accession>
<evidence type="ECO:0000256" key="4">
    <source>
        <dbReference type="ARBA" id="ARBA00023139"/>
    </source>
</evidence>
<keyword evidence="3" id="KW-0472">Membrane</keyword>
<evidence type="ECO:0000256" key="1">
    <source>
        <dbReference type="ARBA" id="ARBA00004459"/>
    </source>
</evidence>
<evidence type="ECO:0000256" key="2">
    <source>
        <dbReference type="ARBA" id="ARBA00022729"/>
    </source>
</evidence>
<dbReference type="RefSeq" id="WP_084389445.1">
    <property type="nucleotide sequence ID" value="NZ_JBHSMX010000013.1"/>
</dbReference>
<evidence type="ECO:0000256" key="6">
    <source>
        <dbReference type="ARBA" id="ARBA00023288"/>
    </source>
</evidence>
<evidence type="ECO:0000256" key="3">
    <source>
        <dbReference type="ARBA" id="ARBA00023136"/>
    </source>
</evidence>
<keyword evidence="8" id="KW-1185">Reference proteome</keyword>